<accession>R1FSX1</accession>
<feature type="transmembrane region" description="Helical" evidence="1">
    <location>
        <begin position="12"/>
        <end position="30"/>
    </location>
</feature>
<dbReference type="EMBL" id="APJZ01000007">
    <property type="protein sequence ID" value="EOD42220.1"/>
    <property type="molecule type" value="Genomic_DNA"/>
</dbReference>
<dbReference type="Proteomes" id="UP000053279">
    <property type="component" value="Unassembled WGS sequence"/>
</dbReference>
<dbReference type="AlphaFoldDB" id="R1FSX1"/>
<reference evidence="2 3" key="1">
    <citation type="submission" date="2013-02" db="EMBL/GenBank/DDBJ databases">
        <title>Insights into archaeal evolution and symbiosis from the genomes of a Nanoarchaeon and its crenarchaeal host from Yellowstone National Park.</title>
        <authorList>
            <person name="Podar M."/>
            <person name="Makarova K.S."/>
            <person name="Graham D.E."/>
            <person name="Wolf Y.I."/>
            <person name="Koonin E.V."/>
            <person name="Reysenbach A.-L."/>
        </authorList>
    </citation>
    <scope>NUCLEOTIDE SEQUENCE [LARGE SCALE GENOMIC DNA]</scope>
</reference>
<evidence type="ECO:0000313" key="2">
    <source>
        <dbReference type="EMBL" id="EOD42220.1"/>
    </source>
</evidence>
<organism evidence="2 3">
    <name type="scientific">Nanobsidianus stetteri</name>
    <dbReference type="NCBI Taxonomy" id="1294122"/>
    <lineage>
        <taxon>Archaea</taxon>
        <taxon>Nanobdellota</taxon>
        <taxon>Candidatus Nanoarchaeia</taxon>
        <taxon>Nanoarchaeales</taxon>
        <taxon>Nanopusillaceae</taxon>
        <taxon>Candidatus Nanobsidianus</taxon>
    </lineage>
</organism>
<gene>
    <name evidence="2" type="ORF">Nst1_637</name>
</gene>
<protein>
    <submittedName>
        <fullName evidence="2">Uncharacterized protein</fullName>
    </submittedName>
</protein>
<proteinExistence type="predicted"/>
<keyword evidence="1" id="KW-1133">Transmembrane helix</keyword>
<evidence type="ECO:0000313" key="3">
    <source>
        <dbReference type="Proteomes" id="UP000053279"/>
    </source>
</evidence>
<keyword evidence="1" id="KW-0812">Transmembrane</keyword>
<comment type="caution">
    <text evidence="2">The sequence shown here is derived from an EMBL/GenBank/DDBJ whole genome shotgun (WGS) entry which is preliminary data.</text>
</comment>
<evidence type="ECO:0000256" key="1">
    <source>
        <dbReference type="SAM" id="Phobius"/>
    </source>
</evidence>
<sequence>MKRRGIDMAVQLIFVIIIMLVVAVIVIKLFQQQSSKISQISNTQIQQAVSDCSSYCSSPYTFCTKYENIGNGLVEVSPGYYVCSNAVPCSVALQLYGGSSSQCQYEGFTITPLDCMYLECQNYIDNLYYDPLAATSYVFGNYSSTTYFNATTGQENIQISSPSQILNPGPVQCSAQLPTWITNQVFGALLKIINYYDTADNCNLNLTVINGALMVTGNCTTLGINNNVNGMPLCQFLLQVPYSQLNNIPSTTS</sequence>
<name>R1FSX1_NANST</name>
<keyword evidence="3" id="KW-1185">Reference proteome</keyword>
<keyword evidence="1" id="KW-0472">Membrane</keyword>